<evidence type="ECO:0000259" key="1">
    <source>
        <dbReference type="PROSITE" id="PS50181"/>
    </source>
</evidence>
<dbReference type="InterPro" id="IPR050796">
    <property type="entry name" value="SCF_F-box_component"/>
</dbReference>
<dbReference type="SMART" id="SM00256">
    <property type="entry name" value="FBOX"/>
    <property type="match status" value="1"/>
</dbReference>
<dbReference type="Pfam" id="PF00646">
    <property type="entry name" value="F-box"/>
    <property type="match status" value="1"/>
</dbReference>
<dbReference type="OrthoDB" id="687122at2759"/>
<dbReference type="PANTHER" id="PTHR31672:SF13">
    <property type="entry name" value="F-BOX PROTEIN CPR30-LIKE"/>
    <property type="match status" value="1"/>
</dbReference>
<dbReference type="SUPFAM" id="SSF81383">
    <property type="entry name" value="F-box domain"/>
    <property type="match status" value="1"/>
</dbReference>
<evidence type="ECO:0000313" key="3">
    <source>
        <dbReference type="Proteomes" id="UP000327013"/>
    </source>
</evidence>
<dbReference type="InterPro" id="IPR036047">
    <property type="entry name" value="F-box-like_dom_sf"/>
</dbReference>
<dbReference type="EMBL" id="CM017323">
    <property type="protein sequence ID" value="KAE8021692.1"/>
    <property type="molecule type" value="Genomic_DNA"/>
</dbReference>
<dbReference type="Proteomes" id="UP000327013">
    <property type="component" value="Chromosome 3"/>
</dbReference>
<dbReference type="InterPro" id="IPR001810">
    <property type="entry name" value="F-box_dom"/>
</dbReference>
<reference evidence="2 3" key="1">
    <citation type="submission" date="2019-06" db="EMBL/GenBank/DDBJ databases">
        <title>A chromosomal-level reference genome of Carpinus fangiana (Coryloideae, Betulaceae).</title>
        <authorList>
            <person name="Yang X."/>
            <person name="Wang Z."/>
            <person name="Zhang L."/>
            <person name="Hao G."/>
            <person name="Liu J."/>
            <person name="Yang Y."/>
        </authorList>
    </citation>
    <scope>NUCLEOTIDE SEQUENCE [LARGE SCALE GENOMIC DNA]</scope>
    <source>
        <strain evidence="2">Cfa_2016G</strain>
        <tissue evidence="2">Leaf</tissue>
    </source>
</reference>
<organism evidence="2 3">
    <name type="scientific">Carpinus fangiana</name>
    <dbReference type="NCBI Taxonomy" id="176857"/>
    <lineage>
        <taxon>Eukaryota</taxon>
        <taxon>Viridiplantae</taxon>
        <taxon>Streptophyta</taxon>
        <taxon>Embryophyta</taxon>
        <taxon>Tracheophyta</taxon>
        <taxon>Spermatophyta</taxon>
        <taxon>Magnoliopsida</taxon>
        <taxon>eudicotyledons</taxon>
        <taxon>Gunneridae</taxon>
        <taxon>Pentapetalae</taxon>
        <taxon>rosids</taxon>
        <taxon>fabids</taxon>
        <taxon>Fagales</taxon>
        <taxon>Betulaceae</taxon>
        <taxon>Carpinus</taxon>
    </lineage>
</organism>
<dbReference type="Pfam" id="PF07734">
    <property type="entry name" value="FBA_1"/>
    <property type="match status" value="1"/>
</dbReference>
<keyword evidence="3" id="KW-1185">Reference proteome</keyword>
<dbReference type="Gene3D" id="1.20.1280.50">
    <property type="match status" value="1"/>
</dbReference>
<accession>A0A5N6QY78</accession>
<feature type="domain" description="F-box" evidence="1">
    <location>
        <begin position="1"/>
        <end position="47"/>
    </location>
</feature>
<protein>
    <recommendedName>
        <fullName evidence="1">F-box domain-containing protein</fullName>
    </recommendedName>
</protein>
<dbReference type="InterPro" id="IPR017451">
    <property type="entry name" value="F-box-assoc_interact_dom"/>
</dbReference>
<dbReference type="PROSITE" id="PS50181">
    <property type="entry name" value="FBOX"/>
    <property type="match status" value="1"/>
</dbReference>
<evidence type="ECO:0000313" key="2">
    <source>
        <dbReference type="EMBL" id="KAE8021692.1"/>
    </source>
</evidence>
<dbReference type="AlphaFoldDB" id="A0A5N6QY78"/>
<dbReference type="NCBIfam" id="TIGR01640">
    <property type="entry name" value="F_box_assoc_1"/>
    <property type="match status" value="1"/>
</dbReference>
<dbReference type="InterPro" id="IPR006527">
    <property type="entry name" value="F-box-assoc_dom_typ1"/>
</dbReference>
<sequence>MSNRELPEELLTEILSKLPVKCLGRFKCVSKSWHALITNPNFITKHLTWVNSHNPHHRAILSHWDLWGNPRVSTLFNETLELSGDVDLLQLFQHQVGDVLVIGACNGIICLAATLGKDGKRISGYEQLVLWNLATRESKTLPPIHCPSDLPGYFSDFGFGFDSKTNDYKVVRILPFNSQYVVAVYSLGADSWGVIDSSPNPSYSIRSSHFPSYVNRVDHWWAFDMSKVSRPFLISFDMSNEVFQKVLLPPIEASSIEDIAVINDSLALILRSGDELDFSFDIWMLNEPGVERTWTKLLTIGPIPPYLWDLTQLREDCSVVLSDPNEGGFALYDPRTQDVRDLRINEAGSRSQLTSYTESIVFLNG</sequence>
<dbReference type="PANTHER" id="PTHR31672">
    <property type="entry name" value="BNACNNG10540D PROTEIN"/>
    <property type="match status" value="1"/>
</dbReference>
<gene>
    <name evidence="2" type="ORF">FH972_007562</name>
</gene>
<proteinExistence type="predicted"/>
<dbReference type="CDD" id="cd22157">
    <property type="entry name" value="F-box_AtFBW1-like"/>
    <property type="match status" value="1"/>
</dbReference>
<name>A0A5N6QY78_9ROSI</name>